<dbReference type="AlphaFoldDB" id="A0A329SP96"/>
<sequence>MIASLYEMKALNSFTWTLQQMQQPVLSVIIFQAAAISRTVGHSKTIVPKPEGNAEYPYYIGGPSGTIDKLEIIGASSYGDHYQAVDDWFTNNNVANLEELITTYGKSISECGNTEKKGTAQPVPCDGYVQHDTL</sequence>
<evidence type="ECO:0000313" key="1">
    <source>
        <dbReference type="EMBL" id="KAG2992399.1"/>
    </source>
</evidence>
<dbReference type="VEuPathDB" id="FungiDB:PC110_g5449"/>
<dbReference type="Proteomes" id="UP000697107">
    <property type="component" value="Unassembled WGS sequence"/>
</dbReference>
<dbReference type="EMBL" id="MJFZ01000091">
    <property type="protein sequence ID" value="RAW38341.1"/>
    <property type="molecule type" value="Genomic_DNA"/>
</dbReference>
<reference evidence="2 3" key="1">
    <citation type="submission" date="2018-01" db="EMBL/GenBank/DDBJ databases">
        <title>Draft genome of the strawberry crown rot pathogen Phytophthora cactorum.</title>
        <authorList>
            <person name="Armitage A.D."/>
            <person name="Lysoe E."/>
            <person name="Nellist C.F."/>
            <person name="Harrison R.J."/>
            <person name="Brurberg M.B."/>
        </authorList>
    </citation>
    <scope>NUCLEOTIDE SEQUENCE [LARGE SCALE GENOMIC DNA]</scope>
    <source>
        <strain evidence="2 3">10300</strain>
    </source>
</reference>
<organism evidence="2 3">
    <name type="scientific">Phytophthora cactorum</name>
    <dbReference type="NCBI Taxonomy" id="29920"/>
    <lineage>
        <taxon>Eukaryota</taxon>
        <taxon>Sar</taxon>
        <taxon>Stramenopiles</taxon>
        <taxon>Oomycota</taxon>
        <taxon>Peronosporomycetes</taxon>
        <taxon>Peronosporales</taxon>
        <taxon>Peronosporaceae</taxon>
        <taxon>Phytophthora</taxon>
    </lineage>
</organism>
<proteinExistence type="predicted"/>
<dbReference type="Proteomes" id="UP000251314">
    <property type="component" value="Unassembled WGS sequence"/>
</dbReference>
<dbReference type="OrthoDB" id="121828at2759"/>
<dbReference type="EMBL" id="RCML01000087">
    <property type="protein sequence ID" value="KAG2992399.1"/>
    <property type="molecule type" value="Genomic_DNA"/>
</dbReference>
<evidence type="ECO:0000313" key="2">
    <source>
        <dbReference type="EMBL" id="RAW38341.1"/>
    </source>
</evidence>
<keyword evidence="3" id="KW-1185">Reference proteome</keyword>
<gene>
    <name evidence="2" type="ORF">PC110_g5449</name>
    <name evidence="1" type="ORF">PC118_g4558</name>
</gene>
<protein>
    <submittedName>
        <fullName evidence="2">Uncharacterized protein</fullName>
    </submittedName>
</protein>
<evidence type="ECO:0000313" key="3">
    <source>
        <dbReference type="Proteomes" id="UP000251314"/>
    </source>
</evidence>
<name>A0A329SP96_9STRA</name>
<dbReference type="STRING" id="29920.A0A329SP96"/>
<accession>A0A329SP96</accession>
<comment type="caution">
    <text evidence="2">The sequence shown here is derived from an EMBL/GenBank/DDBJ whole genome shotgun (WGS) entry which is preliminary data.</text>
</comment>
<reference evidence="1" key="2">
    <citation type="submission" date="2018-10" db="EMBL/GenBank/DDBJ databases">
        <title>Effector identification in a new, highly contiguous assembly of the strawberry crown rot pathogen Phytophthora cactorum.</title>
        <authorList>
            <person name="Armitage A.D."/>
            <person name="Nellist C.F."/>
            <person name="Bates H."/>
            <person name="Vickerstaff R.J."/>
            <person name="Harrison R.J."/>
        </authorList>
    </citation>
    <scope>NUCLEOTIDE SEQUENCE</scope>
    <source>
        <strain evidence="1">P415</strain>
    </source>
</reference>